<comment type="function">
    <text evidence="1">Involved in the TonB-dependent energy-dependent transport of various receptor-bound substrates.</text>
</comment>
<keyword evidence="8 12" id="KW-0812">Transmembrane</keyword>
<reference evidence="14 15" key="1">
    <citation type="submission" date="2019-03" db="EMBL/GenBank/DDBJ databases">
        <title>Arenimonas daejeonensis sp. nov., isolated from compost.</title>
        <authorList>
            <person name="Jeon C.O."/>
        </authorList>
    </citation>
    <scope>NUCLEOTIDE SEQUENCE [LARGE SCALE GENOMIC DNA]</scope>
    <source>
        <strain evidence="14 15">R29</strain>
    </source>
</reference>
<evidence type="ECO:0000256" key="10">
    <source>
        <dbReference type="ARBA" id="ARBA00022989"/>
    </source>
</evidence>
<keyword evidence="6" id="KW-1003">Cell membrane</keyword>
<protein>
    <submittedName>
        <fullName evidence="14">Biopolymer transporter ExbD</fullName>
    </submittedName>
</protein>
<dbReference type="PANTHER" id="PTHR30558:SF12">
    <property type="entry name" value="BIOPOLYMER TRANSPORT PROTEIN EXBD"/>
    <property type="match status" value="1"/>
</dbReference>
<evidence type="ECO:0000256" key="11">
    <source>
        <dbReference type="ARBA" id="ARBA00023136"/>
    </source>
</evidence>
<comment type="subunit">
    <text evidence="4">The accessory proteins ExbB and ExbD seem to form a complex with TonB.</text>
</comment>
<dbReference type="GO" id="GO:0022857">
    <property type="term" value="F:transmembrane transporter activity"/>
    <property type="evidence" value="ECO:0007669"/>
    <property type="project" value="InterPro"/>
</dbReference>
<dbReference type="Gene3D" id="3.30.420.270">
    <property type="match status" value="1"/>
</dbReference>
<evidence type="ECO:0000256" key="13">
    <source>
        <dbReference type="SAM" id="Phobius"/>
    </source>
</evidence>
<dbReference type="Pfam" id="PF02472">
    <property type="entry name" value="ExbD"/>
    <property type="match status" value="1"/>
</dbReference>
<gene>
    <name evidence="14" type="ORF">E1B00_13650</name>
</gene>
<evidence type="ECO:0000256" key="3">
    <source>
        <dbReference type="ARBA" id="ARBA00005811"/>
    </source>
</evidence>
<sequence>MAFAAARPESDTMADMNITPLVDVMLVLLIIFMVTAPLLDLRIPMTLPGPAKEAPPPAETRLLQVERGDLFRLDGAAVTPPELERSLADWRLVRPDGVLKLAVDADADYQSAATAMATARRAGIEHIGLVEP</sequence>
<evidence type="ECO:0000313" key="14">
    <source>
        <dbReference type="EMBL" id="TNJ33333.1"/>
    </source>
</evidence>
<keyword evidence="7" id="KW-0997">Cell inner membrane</keyword>
<name>A0A5C4RQ01_9GAMM</name>
<evidence type="ECO:0000256" key="7">
    <source>
        <dbReference type="ARBA" id="ARBA00022519"/>
    </source>
</evidence>
<keyword evidence="15" id="KW-1185">Reference proteome</keyword>
<evidence type="ECO:0000256" key="4">
    <source>
        <dbReference type="ARBA" id="ARBA00011471"/>
    </source>
</evidence>
<evidence type="ECO:0000256" key="1">
    <source>
        <dbReference type="ARBA" id="ARBA00003540"/>
    </source>
</evidence>
<dbReference type="EMBL" id="SMDR01000003">
    <property type="protein sequence ID" value="TNJ33333.1"/>
    <property type="molecule type" value="Genomic_DNA"/>
</dbReference>
<dbReference type="RefSeq" id="WP_139449693.1">
    <property type="nucleotide sequence ID" value="NZ_SMDR01000003.1"/>
</dbReference>
<evidence type="ECO:0000256" key="9">
    <source>
        <dbReference type="ARBA" id="ARBA00022927"/>
    </source>
</evidence>
<dbReference type="AlphaFoldDB" id="A0A5C4RQ01"/>
<organism evidence="14 15">
    <name type="scientific">Arenimonas terrae</name>
    <dbReference type="NCBI Taxonomy" id="2546226"/>
    <lineage>
        <taxon>Bacteria</taxon>
        <taxon>Pseudomonadati</taxon>
        <taxon>Pseudomonadota</taxon>
        <taxon>Gammaproteobacteria</taxon>
        <taxon>Lysobacterales</taxon>
        <taxon>Lysobacteraceae</taxon>
        <taxon>Arenimonas</taxon>
    </lineage>
</organism>
<dbReference type="InterPro" id="IPR003400">
    <property type="entry name" value="ExbD"/>
</dbReference>
<feature type="transmembrane region" description="Helical" evidence="13">
    <location>
        <begin position="20"/>
        <end position="39"/>
    </location>
</feature>
<evidence type="ECO:0000256" key="5">
    <source>
        <dbReference type="ARBA" id="ARBA00022448"/>
    </source>
</evidence>
<dbReference type="OrthoDB" id="9798629at2"/>
<evidence type="ECO:0000256" key="12">
    <source>
        <dbReference type="RuleBase" id="RU003879"/>
    </source>
</evidence>
<dbReference type="GO" id="GO:0015031">
    <property type="term" value="P:protein transport"/>
    <property type="evidence" value="ECO:0007669"/>
    <property type="project" value="UniProtKB-KW"/>
</dbReference>
<evidence type="ECO:0000313" key="15">
    <source>
        <dbReference type="Proteomes" id="UP000305760"/>
    </source>
</evidence>
<keyword evidence="9 12" id="KW-0653">Protein transport</keyword>
<comment type="caution">
    <text evidence="14">The sequence shown here is derived from an EMBL/GenBank/DDBJ whole genome shotgun (WGS) entry which is preliminary data.</text>
</comment>
<evidence type="ECO:0000256" key="6">
    <source>
        <dbReference type="ARBA" id="ARBA00022475"/>
    </source>
</evidence>
<keyword evidence="5 12" id="KW-0813">Transport</keyword>
<evidence type="ECO:0000256" key="8">
    <source>
        <dbReference type="ARBA" id="ARBA00022692"/>
    </source>
</evidence>
<comment type="subcellular location">
    <subcellularLocation>
        <location evidence="2">Cell inner membrane</location>
        <topology evidence="2">Single-pass type II membrane protein</topology>
    </subcellularLocation>
    <subcellularLocation>
        <location evidence="12">Cell membrane</location>
        <topology evidence="12">Single-pass type II membrane protein</topology>
    </subcellularLocation>
</comment>
<keyword evidence="11 13" id="KW-0472">Membrane</keyword>
<accession>A0A5C4RQ01</accession>
<proteinExistence type="inferred from homology"/>
<keyword evidence="10 13" id="KW-1133">Transmembrane helix</keyword>
<comment type="similarity">
    <text evidence="3 12">Belongs to the ExbD/TolR family.</text>
</comment>
<evidence type="ECO:0000256" key="2">
    <source>
        <dbReference type="ARBA" id="ARBA00004249"/>
    </source>
</evidence>
<dbReference type="GO" id="GO:0005886">
    <property type="term" value="C:plasma membrane"/>
    <property type="evidence" value="ECO:0007669"/>
    <property type="project" value="UniProtKB-SubCell"/>
</dbReference>
<dbReference type="PANTHER" id="PTHR30558">
    <property type="entry name" value="EXBD MEMBRANE COMPONENT OF PMF-DRIVEN MACROMOLECULE IMPORT SYSTEM"/>
    <property type="match status" value="1"/>
</dbReference>
<dbReference type="Proteomes" id="UP000305760">
    <property type="component" value="Unassembled WGS sequence"/>
</dbReference>